<dbReference type="InterPro" id="IPR038499">
    <property type="entry name" value="BRO1_sf"/>
</dbReference>
<feature type="compositionally biased region" description="Basic residues" evidence="2">
    <location>
        <begin position="123"/>
        <end position="139"/>
    </location>
</feature>
<dbReference type="STRING" id="60517.A0A0R3VW81"/>
<dbReference type="EMBL" id="UYRS01000509">
    <property type="protein sequence ID" value="VDK23465.1"/>
    <property type="molecule type" value="Genomic_DNA"/>
</dbReference>
<dbReference type="Proteomes" id="UP000282613">
    <property type="component" value="Unassembled WGS sequence"/>
</dbReference>
<dbReference type="InterPro" id="IPR038898">
    <property type="entry name" value="BROX"/>
</dbReference>
<organism evidence="6">
    <name type="scientific">Taenia asiatica</name>
    <name type="common">Asian tapeworm</name>
    <dbReference type="NCBI Taxonomy" id="60517"/>
    <lineage>
        <taxon>Eukaryota</taxon>
        <taxon>Metazoa</taxon>
        <taxon>Spiralia</taxon>
        <taxon>Lophotrochozoa</taxon>
        <taxon>Platyhelminthes</taxon>
        <taxon>Cestoda</taxon>
        <taxon>Eucestoda</taxon>
        <taxon>Cyclophyllidea</taxon>
        <taxon>Taeniidae</taxon>
        <taxon>Taenia</taxon>
    </lineage>
</organism>
<dbReference type="InterPro" id="IPR004328">
    <property type="entry name" value="BRO1_dom"/>
</dbReference>
<evidence type="ECO:0000256" key="1">
    <source>
        <dbReference type="ARBA" id="ARBA00008901"/>
    </source>
</evidence>
<dbReference type="OrthoDB" id="10266451at2759"/>
<keyword evidence="5" id="KW-1185">Reference proteome</keyword>
<sequence>MSQWFHRNPYKASGRPNFDLGPVATTISARMVCSQMRERRQTLMKMFEDLGNSREAMVEATNQYISLLMGLVTAPDSNNDLDSDDGEEEGEEDDDGDSSDSEVPKPGASDVTEKNKKDEEGRKKKKKNKKKEKEKKPKKPQASESDQQKLCSLRRLVLFTWTNSLDTKHKAPMLVLICDHSFIVIRTRRDANFELICILFNLALWFSKHAAKIASNSNIEMEQAVEVYKSLRNAAGLFEHIKKELLGQMKGKVESGSDLDPCVLEVYILQSLAEAQEVTIARAMELKHDPGIIAPLACETATLYEKCRLGLQNIPEALVTKWRAYCIFKTACFRAYAHCFYSESELKADRCSMAIASAQEALKYCVQAQNAAKVYRSGSGAEFCFIRRLQPYAQRTLTKAQTENAMIYHQKTLATMPQLRLKASFGIATPELPQGLSFSLDESWQEAMPGFDPSKVAKWMTQKDYNSNQKEAEKLRSIPEAPIYQGDKDPNNASGCVLS</sequence>
<feature type="region of interest" description="Disordered" evidence="2">
    <location>
        <begin position="467"/>
        <end position="499"/>
    </location>
</feature>
<reference evidence="4 5" key="2">
    <citation type="submission" date="2018-11" db="EMBL/GenBank/DDBJ databases">
        <authorList>
            <consortium name="Pathogen Informatics"/>
        </authorList>
    </citation>
    <scope>NUCLEOTIDE SEQUENCE [LARGE SCALE GENOMIC DNA]</scope>
</reference>
<reference evidence="6" key="1">
    <citation type="submission" date="2017-02" db="UniProtKB">
        <authorList>
            <consortium name="WormBaseParasite"/>
        </authorList>
    </citation>
    <scope>IDENTIFICATION</scope>
</reference>
<dbReference type="PANTHER" id="PTHR23032:SF13">
    <property type="entry name" value="BRO1 DOMAIN-CONTAINING PROTEIN BROX"/>
    <property type="match status" value="1"/>
</dbReference>
<evidence type="ECO:0000313" key="6">
    <source>
        <dbReference type="WBParaSite" id="TASK_0000167501-mRNA-1"/>
    </source>
</evidence>
<dbReference type="SMART" id="SM01041">
    <property type="entry name" value="BRO1"/>
    <property type="match status" value="1"/>
</dbReference>
<dbReference type="PROSITE" id="PS51180">
    <property type="entry name" value="BRO1"/>
    <property type="match status" value="1"/>
</dbReference>
<protein>
    <submittedName>
        <fullName evidence="6">BRO1 domain-containing protein</fullName>
    </submittedName>
</protein>
<gene>
    <name evidence="4" type="ORF">TASK_LOCUS1676</name>
</gene>
<evidence type="ECO:0000256" key="2">
    <source>
        <dbReference type="SAM" id="MobiDB-lite"/>
    </source>
</evidence>
<feature type="domain" description="BRO1" evidence="3">
    <location>
        <begin position="155"/>
        <end position="499"/>
    </location>
</feature>
<dbReference type="AlphaFoldDB" id="A0A0R3VW81"/>
<feature type="compositionally biased region" description="Basic and acidic residues" evidence="2">
    <location>
        <begin position="111"/>
        <end position="122"/>
    </location>
</feature>
<proteinExistence type="inferred from homology"/>
<name>A0A0R3VW81_TAEAS</name>
<feature type="region of interest" description="Disordered" evidence="2">
    <location>
        <begin position="75"/>
        <end position="147"/>
    </location>
</feature>
<evidence type="ECO:0000259" key="3">
    <source>
        <dbReference type="PROSITE" id="PS51180"/>
    </source>
</evidence>
<evidence type="ECO:0000313" key="4">
    <source>
        <dbReference type="EMBL" id="VDK23465.1"/>
    </source>
</evidence>
<accession>A0A0R3VW81</accession>
<feature type="compositionally biased region" description="Acidic residues" evidence="2">
    <location>
        <begin position="79"/>
        <end position="100"/>
    </location>
</feature>
<evidence type="ECO:0000313" key="5">
    <source>
        <dbReference type="Proteomes" id="UP000282613"/>
    </source>
</evidence>
<comment type="similarity">
    <text evidence="1">Belongs to the BROX family.</text>
</comment>
<dbReference type="PANTHER" id="PTHR23032">
    <property type="entry name" value="BRO1 DOMAIN-CONTAINING PROTEIN BROX"/>
    <property type="match status" value="1"/>
</dbReference>
<dbReference type="WBParaSite" id="TASK_0000167501-mRNA-1">
    <property type="protein sequence ID" value="TASK_0000167501-mRNA-1"/>
    <property type="gene ID" value="TASK_0000167501"/>
</dbReference>
<dbReference type="Pfam" id="PF03097">
    <property type="entry name" value="BRO1"/>
    <property type="match status" value="1"/>
</dbReference>
<dbReference type="Gene3D" id="1.25.40.280">
    <property type="entry name" value="alix/aip1 like domains"/>
    <property type="match status" value="1"/>
</dbReference>